<keyword evidence="1" id="KW-1188">Viral release from host cell</keyword>
<keyword evidence="4" id="KW-1185">Reference proteome</keyword>
<dbReference type="Pfam" id="PF03592">
    <property type="entry name" value="Terminase_2"/>
    <property type="match status" value="1"/>
</dbReference>
<dbReference type="PANTHER" id="PTHR41328">
    <property type="entry name" value="TERMINASE SMALL SUBUNIT-RELATED"/>
    <property type="match status" value="1"/>
</dbReference>
<sequence length="141" mass="15912">MIMTEKQKRFCDFFVELGNAKEAAIKAGYSKKTAKQIGQENLTKPDLKDYINSRLSEMESKRIADAQEVLEYLTSVMRGEETETVATSKGLYEDVDVGAKDRLKAAELLGKRHALFTDKVDLQTGDIVIKVGEWDEDETED</sequence>
<evidence type="ECO:0000256" key="1">
    <source>
        <dbReference type="ARBA" id="ARBA00022612"/>
    </source>
</evidence>
<accession>A0ABV0F7D2</accession>
<proteinExistence type="predicted"/>
<gene>
    <name evidence="3" type="ORF">BAU18_002138</name>
</gene>
<name>A0ABV0F7D2_9ENTE</name>
<reference evidence="3" key="1">
    <citation type="submission" date="2016-06" db="EMBL/GenBank/DDBJ databases">
        <authorList>
            <person name="Van Tyne D."/>
        </authorList>
    </citation>
    <scope>NUCLEOTIDE SEQUENCE</scope>
    <source>
        <strain evidence="3">JM9A</strain>
    </source>
</reference>
<evidence type="ECO:0000256" key="2">
    <source>
        <dbReference type="ARBA" id="ARBA00023219"/>
    </source>
</evidence>
<dbReference type="EMBL" id="MAEI02000001">
    <property type="protein sequence ID" value="MEO1782526.1"/>
    <property type="molecule type" value="Genomic_DNA"/>
</dbReference>
<comment type="caution">
    <text evidence="3">The sequence shown here is derived from an EMBL/GenBank/DDBJ whole genome shotgun (WGS) entry which is preliminary data.</text>
</comment>
<dbReference type="PANTHER" id="PTHR41328:SF2">
    <property type="entry name" value="TERMINASE SMALL SUBUNIT"/>
    <property type="match status" value="1"/>
</dbReference>
<dbReference type="Gene3D" id="1.10.10.1400">
    <property type="entry name" value="Terminase, small subunit, N-terminal DNA-binding domain, HTH motif"/>
    <property type="match status" value="1"/>
</dbReference>
<dbReference type="Proteomes" id="UP001429357">
    <property type="component" value="Unassembled WGS sequence"/>
</dbReference>
<dbReference type="InterPro" id="IPR052404">
    <property type="entry name" value="SPP1-like_terminase"/>
</dbReference>
<evidence type="ECO:0000313" key="3">
    <source>
        <dbReference type="EMBL" id="MEO1782526.1"/>
    </source>
</evidence>
<protein>
    <submittedName>
        <fullName evidence="3">Phage terminase small subunit</fullName>
    </submittedName>
</protein>
<evidence type="ECO:0000313" key="4">
    <source>
        <dbReference type="Proteomes" id="UP001429357"/>
    </source>
</evidence>
<reference evidence="3" key="2">
    <citation type="submission" date="2024-02" db="EMBL/GenBank/DDBJ databases">
        <title>The Genome Sequence of Enterococcus diestrammenae JM9A.</title>
        <authorList>
            <person name="Earl A."/>
            <person name="Manson A."/>
            <person name="Gilmore M."/>
            <person name="Sanders J."/>
            <person name="Shea T."/>
            <person name="Howe W."/>
            <person name="Livny J."/>
            <person name="Cuomo C."/>
            <person name="Neafsey D."/>
            <person name="Birren B."/>
        </authorList>
    </citation>
    <scope>NUCLEOTIDE SEQUENCE</scope>
    <source>
        <strain evidence="3">JM9A</strain>
    </source>
</reference>
<dbReference type="InterPro" id="IPR038713">
    <property type="entry name" value="Terminase_Gp1_N_sf"/>
</dbReference>
<keyword evidence="2" id="KW-0231">Viral genome packaging</keyword>
<dbReference type="InterPro" id="IPR005335">
    <property type="entry name" value="Terminase_ssu"/>
</dbReference>
<organism evidence="3 4">
    <name type="scientific">Enterococcus diestrammenae</name>
    <dbReference type="NCBI Taxonomy" id="1155073"/>
    <lineage>
        <taxon>Bacteria</taxon>
        <taxon>Bacillati</taxon>
        <taxon>Bacillota</taxon>
        <taxon>Bacilli</taxon>
        <taxon>Lactobacillales</taxon>
        <taxon>Enterococcaceae</taxon>
        <taxon>Enterococcus</taxon>
    </lineage>
</organism>
<dbReference type="Gene3D" id="6.10.140.2160">
    <property type="match status" value="1"/>
</dbReference>